<feature type="domain" description="N-acetyltransferase" evidence="1">
    <location>
        <begin position="16"/>
        <end position="159"/>
    </location>
</feature>
<name>A0ABT2RQR2_9FIRM</name>
<dbReference type="Proteomes" id="UP001652431">
    <property type="component" value="Unassembled WGS sequence"/>
</dbReference>
<dbReference type="InterPro" id="IPR016181">
    <property type="entry name" value="Acyl_CoA_acyltransferase"/>
</dbReference>
<accession>A0ABT2RQR2</accession>
<dbReference type="InterPro" id="IPR052564">
    <property type="entry name" value="N-acetyltrans/Recomb-assoc"/>
</dbReference>
<dbReference type="Gene3D" id="3.40.630.30">
    <property type="match status" value="1"/>
</dbReference>
<dbReference type="RefSeq" id="WP_262575787.1">
    <property type="nucleotide sequence ID" value="NZ_JAOQJU010000024.1"/>
</dbReference>
<dbReference type="InterPro" id="IPR000182">
    <property type="entry name" value="GNAT_dom"/>
</dbReference>
<dbReference type="CDD" id="cd04301">
    <property type="entry name" value="NAT_SF"/>
    <property type="match status" value="1"/>
</dbReference>
<sequence>MKDFVKSDLLESDIELKLADCPEQVSAIVRETIQKVYPHYYPSGAVQFFLDLHSEARIKEVMSYEEIYLAMVQENIIGTGSIRKNEICRLFILPEYQGKGYGSRLMDLLEARIFENYPKVHIDASFPAESMYLRRGYQIISYEKMETENGDFLCYHTMEKEQANEVLAKGEISQSQYDALQRDLDEIIDDLGEYVRYNERDKLKFEGKCKNGNFKYKRNYQ</sequence>
<protein>
    <submittedName>
        <fullName evidence="2">GNAT family N-acetyltransferase</fullName>
    </submittedName>
</protein>
<dbReference type="PANTHER" id="PTHR43451:SF1">
    <property type="entry name" value="ACETYLTRANSFERASE"/>
    <property type="match status" value="1"/>
</dbReference>
<dbReference type="SUPFAM" id="SSF55729">
    <property type="entry name" value="Acyl-CoA N-acyltransferases (Nat)"/>
    <property type="match status" value="1"/>
</dbReference>
<dbReference type="EMBL" id="JAOQJU010000024">
    <property type="protein sequence ID" value="MCU6687691.1"/>
    <property type="molecule type" value="Genomic_DNA"/>
</dbReference>
<evidence type="ECO:0000313" key="3">
    <source>
        <dbReference type="Proteomes" id="UP001652431"/>
    </source>
</evidence>
<proteinExistence type="predicted"/>
<gene>
    <name evidence="2" type="ORF">OCV99_14345</name>
</gene>
<evidence type="ECO:0000313" key="2">
    <source>
        <dbReference type="EMBL" id="MCU6687691.1"/>
    </source>
</evidence>
<comment type="caution">
    <text evidence="2">The sequence shown here is derived from an EMBL/GenBank/DDBJ whole genome shotgun (WGS) entry which is preliminary data.</text>
</comment>
<organism evidence="2 3">
    <name type="scientific">Dorea acetigenes</name>
    <dbReference type="NCBI Taxonomy" id="2981787"/>
    <lineage>
        <taxon>Bacteria</taxon>
        <taxon>Bacillati</taxon>
        <taxon>Bacillota</taxon>
        <taxon>Clostridia</taxon>
        <taxon>Lachnospirales</taxon>
        <taxon>Lachnospiraceae</taxon>
        <taxon>Dorea</taxon>
    </lineage>
</organism>
<dbReference type="PROSITE" id="PS51186">
    <property type="entry name" value="GNAT"/>
    <property type="match status" value="1"/>
</dbReference>
<dbReference type="Pfam" id="PF13673">
    <property type="entry name" value="Acetyltransf_10"/>
    <property type="match status" value="1"/>
</dbReference>
<reference evidence="2 3" key="1">
    <citation type="journal article" date="2021" name="ISME Commun">
        <title>Automated analysis of genomic sequences facilitates high-throughput and comprehensive description of bacteria.</title>
        <authorList>
            <person name="Hitch T.C.A."/>
        </authorList>
    </citation>
    <scope>NUCLEOTIDE SEQUENCE [LARGE SCALE GENOMIC DNA]</scope>
    <source>
        <strain evidence="2 3">Sanger_03</strain>
    </source>
</reference>
<dbReference type="PANTHER" id="PTHR43451">
    <property type="entry name" value="ACETYLTRANSFERASE (GNAT) FAMILY PROTEIN"/>
    <property type="match status" value="1"/>
</dbReference>
<keyword evidence="3" id="KW-1185">Reference proteome</keyword>
<evidence type="ECO:0000259" key="1">
    <source>
        <dbReference type="PROSITE" id="PS51186"/>
    </source>
</evidence>